<accession>A0AAD7C9R4</accession>
<comment type="caution">
    <text evidence="1">The sequence shown here is derived from an EMBL/GenBank/DDBJ whole genome shotgun (WGS) entry which is preliminary data.</text>
</comment>
<reference evidence="1" key="1">
    <citation type="submission" date="2023-03" db="EMBL/GenBank/DDBJ databases">
        <title>Massive genome expansion in bonnet fungi (Mycena s.s.) driven by repeated elements and novel gene families across ecological guilds.</title>
        <authorList>
            <consortium name="Lawrence Berkeley National Laboratory"/>
            <person name="Harder C.B."/>
            <person name="Miyauchi S."/>
            <person name="Viragh M."/>
            <person name="Kuo A."/>
            <person name="Thoen E."/>
            <person name="Andreopoulos B."/>
            <person name="Lu D."/>
            <person name="Skrede I."/>
            <person name="Drula E."/>
            <person name="Henrissat B."/>
            <person name="Morin E."/>
            <person name="Kohler A."/>
            <person name="Barry K."/>
            <person name="LaButti K."/>
            <person name="Morin E."/>
            <person name="Salamov A."/>
            <person name="Lipzen A."/>
            <person name="Mereny Z."/>
            <person name="Hegedus B."/>
            <person name="Baldrian P."/>
            <person name="Stursova M."/>
            <person name="Weitz H."/>
            <person name="Taylor A."/>
            <person name="Grigoriev I.V."/>
            <person name="Nagy L.G."/>
            <person name="Martin F."/>
            <person name="Kauserud H."/>
        </authorList>
    </citation>
    <scope>NUCLEOTIDE SEQUENCE</scope>
    <source>
        <strain evidence="1">CBHHK067</strain>
    </source>
</reference>
<protein>
    <submittedName>
        <fullName evidence="1">Uncharacterized protein</fullName>
    </submittedName>
</protein>
<evidence type="ECO:0000313" key="1">
    <source>
        <dbReference type="EMBL" id="KAJ7642543.1"/>
    </source>
</evidence>
<keyword evidence="2" id="KW-1185">Reference proteome</keyword>
<dbReference type="AlphaFoldDB" id="A0AAD7C9R4"/>
<evidence type="ECO:0000313" key="2">
    <source>
        <dbReference type="Proteomes" id="UP001221757"/>
    </source>
</evidence>
<proteinExistence type="predicted"/>
<organism evidence="1 2">
    <name type="scientific">Mycena rosella</name>
    <name type="common">Pink bonnet</name>
    <name type="synonym">Agaricus rosellus</name>
    <dbReference type="NCBI Taxonomy" id="1033263"/>
    <lineage>
        <taxon>Eukaryota</taxon>
        <taxon>Fungi</taxon>
        <taxon>Dikarya</taxon>
        <taxon>Basidiomycota</taxon>
        <taxon>Agaricomycotina</taxon>
        <taxon>Agaricomycetes</taxon>
        <taxon>Agaricomycetidae</taxon>
        <taxon>Agaricales</taxon>
        <taxon>Marasmiineae</taxon>
        <taxon>Mycenaceae</taxon>
        <taxon>Mycena</taxon>
    </lineage>
</organism>
<dbReference type="Proteomes" id="UP001221757">
    <property type="component" value="Unassembled WGS sequence"/>
</dbReference>
<name>A0AAD7C9R4_MYCRO</name>
<dbReference type="EMBL" id="JARKIE010000417">
    <property type="protein sequence ID" value="KAJ7642543.1"/>
    <property type="molecule type" value="Genomic_DNA"/>
</dbReference>
<gene>
    <name evidence="1" type="ORF">B0H17DRAFT_1216406</name>
</gene>
<sequence>MTDKSHPHLANPYVSLVDVFDAPANIRTTRARVVKDETDLSADMVIDLDEFKKSWGVFSKGSLSQLLNWNNIVTAGSAVVTCLTLLSDEAKVSKRSTYEEVLSLAAYPTSDVNLFLWGLTPEQAEEKITKIYKAVCDSVSWDVTCVHTKHTVSMHYVCKLACLAIY</sequence>